<dbReference type="InterPro" id="IPR025487">
    <property type="entry name" value="DUF4379"/>
</dbReference>
<reference evidence="2 3" key="1">
    <citation type="submission" date="2019-11" db="EMBL/GenBank/DDBJ databases">
        <title>Growth characteristics of pneumococcus vary with the chemical composition of the capsule and with environmental conditions.</title>
        <authorList>
            <person name="Tothpal A."/>
            <person name="Desobry K."/>
            <person name="Joshi S."/>
            <person name="Wyllie A.L."/>
            <person name="Weinberger D.M."/>
        </authorList>
    </citation>
    <scope>NUCLEOTIDE SEQUENCE [LARGE SCALE GENOMIC DNA]</scope>
    <source>
        <strain evidence="3">pnumococcus22F</strain>
    </source>
</reference>
<dbReference type="Pfam" id="PF14311">
    <property type="entry name" value="DUF4379"/>
    <property type="match status" value="1"/>
</dbReference>
<dbReference type="Proteomes" id="UP000474228">
    <property type="component" value="Unassembled WGS sequence"/>
</dbReference>
<feature type="domain" description="Treble clef zinc finger" evidence="1">
    <location>
        <begin position="11"/>
        <end position="68"/>
    </location>
</feature>
<gene>
    <name evidence="2" type="ORF">GM539_14210</name>
</gene>
<dbReference type="EMBL" id="WNHJ01000842">
    <property type="protein sequence ID" value="MTV64485.1"/>
    <property type="molecule type" value="Genomic_DNA"/>
</dbReference>
<proteinExistence type="predicted"/>
<name>A0A6G2D887_STREE</name>
<sequence>MIDVIKDYPLLLMYWDFKLNHLDIETTKINRRACAHWICPDCSYSWEAKVYDVYRSSLNSKAFCPCCQLGKLLVKEKN</sequence>
<protein>
    <recommendedName>
        <fullName evidence="1">Treble clef zinc finger domain-containing protein</fullName>
    </recommendedName>
</protein>
<evidence type="ECO:0000313" key="3">
    <source>
        <dbReference type="Proteomes" id="UP000474228"/>
    </source>
</evidence>
<accession>A0A6G2D887</accession>
<dbReference type="AlphaFoldDB" id="A0A6G2D887"/>
<comment type="caution">
    <text evidence="2">The sequence shown here is derived from an EMBL/GenBank/DDBJ whole genome shotgun (WGS) entry which is preliminary data.</text>
</comment>
<organism evidence="2 3">
    <name type="scientific">Streptococcus pneumoniae</name>
    <dbReference type="NCBI Taxonomy" id="1313"/>
    <lineage>
        <taxon>Bacteria</taxon>
        <taxon>Bacillati</taxon>
        <taxon>Bacillota</taxon>
        <taxon>Bacilli</taxon>
        <taxon>Lactobacillales</taxon>
        <taxon>Streptococcaceae</taxon>
        <taxon>Streptococcus</taxon>
    </lineage>
</organism>
<feature type="non-terminal residue" evidence="2">
    <location>
        <position position="78"/>
    </location>
</feature>
<evidence type="ECO:0000259" key="1">
    <source>
        <dbReference type="Pfam" id="PF14311"/>
    </source>
</evidence>
<dbReference type="RefSeq" id="WP_230677541.1">
    <property type="nucleotide sequence ID" value="NZ_WNHJ01000842.1"/>
</dbReference>
<evidence type="ECO:0000313" key="2">
    <source>
        <dbReference type="EMBL" id="MTV64485.1"/>
    </source>
</evidence>